<dbReference type="OMA" id="FRIMERY"/>
<protein>
    <recommendedName>
        <fullName evidence="4">Glycosyl transferase CAP10 domain-containing protein</fullName>
    </recommendedName>
</protein>
<dbReference type="Proteomes" id="UP000001449">
    <property type="component" value="Chromosome 23"/>
</dbReference>
<evidence type="ECO:0000256" key="1">
    <source>
        <dbReference type="ARBA" id="ARBA00010118"/>
    </source>
</evidence>
<evidence type="ECO:0000313" key="5">
    <source>
        <dbReference type="EMBL" id="EED87529.1"/>
    </source>
</evidence>
<gene>
    <name evidence="5" type="ORF">THAPSDRAFT_12025</name>
</gene>
<organism evidence="5 6">
    <name type="scientific">Thalassiosira pseudonana</name>
    <name type="common">Marine diatom</name>
    <name type="synonym">Cyclotella nana</name>
    <dbReference type="NCBI Taxonomy" id="35128"/>
    <lineage>
        <taxon>Eukaryota</taxon>
        <taxon>Sar</taxon>
        <taxon>Stramenopiles</taxon>
        <taxon>Ochrophyta</taxon>
        <taxon>Bacillariophyta</taxon>
        <taxon>Coscinodiscophyceae</taxon>
        <taxon>Thalassiosirophycidae</taxon>
        <taxon>Thalassiosirales</taxon>
        <taxon>Thalassiosiraceae</taxon>
        <taxon>Thalassiosira</taxon>
    </lineage>
</organism>
<feature type="domain" description="Glycosyl transferase CAP10" evidence="4">
    <location>
        <begin position="227"/>
        <end position="463"/>
    </location>
</feature>
<dbReference type="RefSeq" id="XP_002295225.1">
    <property type="nucleotide sequence ID" value="XM_002295189.1"/>
</dbReference>
<dbReference type="InterPro" id="IPR006598">
    <property type="entry name" value="CAP10"/>
</dbReference>
<reference evidence="5 6" key="2">
    <citation type="journal article" date="2008" name="Nature">
        <title>The Phaeodactylum genome reveals the evolutionary history of diatom genomes.</title>
        <authorList>
            <person name="Bowler C."/>
            <person name="Allen A.E."/>
            <person name="Badger J.H."/>
            <person name="Grimwood J."/>
            <person name="Jabbari K."/>
            <person name="Kuo A."/>
            <person name="Maheswari U."/>
            <person name="Martens C."/>
            <person name="Maumus F."/>
            <person name="Otillar R.P."/>
            <person name="Rayko E."/>
            <person name="Salamov A."/>
            <person name="Vandepoele K."/>
            <person name="Beszteri B."/>
            <person name="Gruber A."/>
            <person name="Heijde M."/>
            <person name="Katinka M."/>
            <person name="Mock T."/>
            <person name="Valentin K."/>
            <person name="Verret F."/>
            <person name="Berges J.A."/>
            <person name="Brownlee C."/>
            <person name="Cadoret J.P."/>
            <person name="Chiovitti A."/>
            <person name="Choi C.J."/>
            <person name="Coesel S."/>
            <person name="De Martino A."/>
            <person name="Detter J.C."/>
            <person name="Durkin C."/>
            <person name="Falciatore A."/>
            <person name="Fournet J."/>
            <person name="Haruta M."/>
            <person name="Huysman M.J."/>
            <person name="Jenkins B.D."/>
            <person name="Jiroutova K."/>
            <person name="Jorgensen R.E."/>
            <person name="Joubert Y."/>
            <person name="Kaplan A."/>
            <person name="Kroger N."/>
            <person name="Kroth P.G."/>
            <person name="La Roche J."/>
            <person name="Lindquist E."/>
            <person name="Lommer M."/>
            <person name="Martin-Jezequel V."/>
            <person name="Lopez P.J."/>
            <person name="Lucas S."/>
            <person name="Mangogna M."/>
            <person name="McGinnis K."/>
            <person name="Medlin L.K."/>
            <person name="Montsant A."/>
            <person name="Oudot-Le Secq M.P."/>
            <person name="Napoli C."/>
            <person name="Obornik M."/>
            <person name="Parker M.S."/>
            <person name="Petit J.L."/>
            <person name="Porcel B.M."/>
            <person name="Poulsen N."/>
            <person name="Robison M."/>
            <person name="Rychlewski L."/>
            <person name="Rynearson T.A."/>
            <person name="Schmutz J."/>
            <person name="Shapiro H."/>
            <person name="Siaut M."/>
            <person name="Stanley M."/>
            <person name="Sussman M.R."/>
            <person name="Taylor A.R."/>
            <person name="Vardi A."/>
            <person name="von Dassow P."/>
            <person name="Vyverman W."/>
            <person name="Willis A."/>
            <person name="Wyrwicz L.S."/>
            <person name="Rokhsar D.S."/>
            <person name="Weissenbach J."/>
            <person name="Armbrust E.V."/>
            <person name="Green B.R."/>
            <person name="Van de Peer Y."/>
            <person name="Grigoriev I.V."/>
        </authorList>
    </citation>
    <scope>NUCLEOTIDE SEQUENCE [LARGE SCALE GENOMIC DNA]</scope>
    <source>
        <strain evidence="5 6">CCMP1335</strain>
    </source>
</reference>
<dbReference type="PaxDb" id="35128-Thaps12025"/>
<evidence type="ECO:0000313" key="6">
    <source>
        <dbReference type="Proteomes" id="UP000001449"/>
    </source>
</evidence>
<evidence type="ECO:0000259" key="4">
    <source>
        <dbReference type="SMART" id="SM00672"/>
    </source>
</evidence>
<dbReference type="eggNOG" id="KOG2458">
    <property type="taxonomic scope" value="Eukaryota"/>
</dbReference>
<dbReference type="EMBL" id="CM000654">
    <property type="protein sequence ID" value="EED87529.1"/>
    <property type="molecule type" value="Genomic_DNA"/>
</dbReference>
<dbReference type="InParanoid" id="B8CG89"/>
<reference evidence="5 6" key="1">
    <citation type="journal article" date="2004" name="Science">
        <title>The genome of the diatom Thalassiosira pseudonana: ecology, evolution, and metabolism.</title>
        <authorList>
            <person name="Armbrust E.V."/>
            <person name="Berges J.A."/>
            <person name="Bowler C."/>
            <person name="Green B.R."/>
            <person name="Martinez D."/>
            <person name="Putnam N.H."/>
            <person name="Zhou S."/>
            <person name="Allen A.E."/>
            <person name="Apt K.E."/>
            <person name="Bechner M."/>
            <person name="Brzezinski M.A."/>
            <person name="Chaal B.K."/>
            <person name="Chiovitti A."/>
            <person name="Davis A.K."/>
            <person name="Demarest M.S."/>
            <person name="Detter J.C."/>
            <person name="Glavina T."/>
            <person name="Goodstein D."/>
            <person name="Hadi M.Z."/>
            <person name="Hellsten U."/>
            <person name="Hildebrand M."/>
            <person name="Jenkins B.D."/>
            <person name="Jurka J."/>
            <person name="Kapitonov V.V."/>
            <person name="Kroger N."/>
            <person name="Lau W.W."/>
            <person name="Lane T.W."/>
            <person name="Larimer F.W."/>
            <person name="Lippmeier J.C."/>
            <person name="Lucas S."/>
            <person name="Medina M."/>
            <person name="Montsant A."/>
            <person name="Obornik M."/>
            <person name="Parker M.S."/>
            <person name="Palenik B."/>
            <person name="Pazour G.J."/>
            <person name="Richardson P.M."/>
            <person name="Rynearson T.A."/>
            <person name="Saito M.A."/>
            <person name="Schwartz D.C."/>
            <person name="Thamatrakoln K."/>
            <person name="Valentin K."/>
            <person name="Vardi A."/>
            <person name="Wilkerson F.P."/>
            <person name="Rokhsar D.S."/>
        </authorList>
    </citation>
    <scope>NUCLEOTIDE SEQUENCE [LARGE SCALE GENOMIC DNA]</scope>
    <source>
        <strain evidence="5 6">CCMP1335</strain>
    </source>
</reference>
<dbReference type="GO" id="GO:0016740">
    <property type="term" value="F:transferase activity"/>
    <property type="evidence" value="ECO:0007669"/>
    <property type="project" value="UniProtKB-KW"/>
</dbReference>
<dbReference type="KEGG" id="tps:THAPSDRAFT_12025"/>
<dbReference type="SMART" id="SM00672">
    <property type="entry name" value="CAP10"/>
    <property type="match status" value="1"/>
</dbReference>
<comment type="similarity">
    <text evidence="1">Belongs to the glycosyltransferase 90 family.</text>
</comment>
<evidence type="ECO:0000256" key="2">
    <source>
        <dbReference type="ARBA" id="ARBA00022679"/>
    </source>
</evidence>
<dbReference type="PANTHER" id="PTHR12203">
    <property type="entry name" value="KDEL LYS-ASP-GLU-LEU CONTAINING - RELATED"/>
    <property type="match status" value="1"/>
</dbReference>
<dbReference type="HOGENOM" id="CLU_345656_0_0_1"/>
<dbReference type="GeneID" id="7448873"/>
<dbReference type="InterPro" id="IPR051091">
    <property type="entry name" value="O-Glucosyltr/Glycosyltrsf_90"/>
</dbReference>
<sequence length="818" mass="94359">MANDTVMNASDTSSPPSSAKAKRRKTTAKLTICTFLFLILIETNEHVYQVSDDGTTNSQHITWHVPDYSYTISDNVKKEYKQWHLKARHLSQLDLIPSNWTPAVNWKNHPAERSDRFPSVEERLRYYMGKWYNASVPMYGSQFERDTFIQRKTTRQYGTFSDILVNLYNLDKEKLTDCYNNKKELHVMAPYCRDYMDLAILHSEGSANVIHNIGDGLPTYVPEEIVKYPMFNKVRPLCDDNRNSVFVNKICHNKKRVEPILLPLNRKRHFGVASLVPENDIQWEEKMPKAVWRGQYGKTDKSHNGSDIDNTHDIKYALVSKHLNSSLVDAKFSRHADSAPPLMAGSYLDMKDQLRYKYIISIEGNDVSSGLKWMLFSNSIVLAPSFTWEGWAMEGLLEPHVHYLPLKEDMSNVEEMIAWAEDHPNEVQLIRERSTVFIHDLLFHPEAIHDEREVIQGIMERFEHNFGSRGSTKQLHPLEIDWESNSHPTDRGHRFPSVEERVQYYMGRWYDNNNSMFMKRSNVQQLATLYPDTVVTDAPFIASGHVLTQCAMPNSTFTQDVRRLCRESLTEFDERSTADLKSNAFNRLRKTERGEGIKLASMSSWRSDGKGMKESKRVILDDSVRIISVGSPPKDTQVPIFAQSRDVDGDNEGSAILWPFGMDLNNSVMTGIVEKADTNFRSKEADAVLARDSRTDYESLRELLSHRYLVTTGERTSSDVLEALLLSQSIVLMPNERQSTSWLMETALKPYVHFVPIKRDHSDIAAQMQWCENNLEAARKISERASLYVHDMLFDAKAGKDNEEIRFRIMERYLDLYG</sequence>
<keyword evidence="2" id="KW-0808">Transferase</keyword>
<feature type="compositionally biased region" description="Polar residues" evidence="3">
    <location>
        <begin position="1"/>
        <end position="17"/>
    </location>
</feature>
<proteinExistence type="inferred from homology"/>
<dbReference type="PANTHER" id="PTHR12203:SF35">
    <property type="entry name" value="PROTEIN O-GLUCOSYLTRANSFERASE 1"/>
    <property type="match status" value="1"/>
</dbReference>
<keyword evidence="6" id="KW-1185">Reference proteome</keyword>
<accession>B8CG89</accession>
<evidence type="ECO:0000256" key="3">
    <source>
        <dbReference type="SAM" id="MobiDB-lite"/>
    </source>
</evidence>
<dbReference type="AlphaFoldDB" id="B8CG89"/>
<feature type="region of interest" description="Disordered" evidence="3">
    <location>
        <begin position="1"/>
        <end position="23"/>
    </location>
</feature>
<name>B8CG89_THAPS</name>
<dbReference type="Pfam" id="PF05686">
    <property type="entry name" value="Glyco_transf_90"/>
    <property type="match status" value="2"/>
</dbReference>